<dbReference type="Gene3D" id="3.40.720.10">
    <property type="entry name" value="Alkaline Phosphatase, subunit A"/>
    <property type="match status" value="1"/>
</dbReference>
<dbReference type="Pfam" id="PF00245">
    <property type="entry name" value="Alk_phosphatase"/>
    <property type="match status" value="1"/>
</dbReference>
<feature type="binding site" evidence="2">
    <location>
        <position position="166"/>
    </location>
    <ligand>
        <name>Zn(2+)</name>
        <dbReference type="ChEBI" id="CHEBI:29105"/>
        <label>2</label>
    </ligand>
</feature>
<keyword evidence="2" id="KW-0460">Magnesium</keyword>
<proteinExistence type="predicted"/>
<dbReference type="InterPro" id="IPR001952">
    <property type="entry name" value="Alkaline_phosphatase"/>
</dbReference>
<organism evidence="4">
    <name type="scientific">Drosophila persimilis</name>
    <name type="common">Fruit fly</name>
    <dbReference type="NCBI Taxonomy" id="7234"/>
    <lineage>
        <taxon>Eukaryota</taxon>
        <taxon>Metazoa</taxon>
        <taxon>Ecdysozoa</taxon>
        <taxon>Arthropoda</taxon>
        <taxon>Hexapoda</taxon>
        <taxon>Insecta</taxon>
        <taxon>Pterygota</taxon>
        <taxon>Neoptera</taxon>
        <taxon>Endopterygota</taxon>
        <taxon>Diptera</taxon>
        <taxon>Brachycera</taxon>
        <taxon>Muscomorpha</taxon>
        <taxon>Ephydroidea</taxon>
        <taxon>Drosophilidae</taxon>
        <taxon>Drosophila</taxon>
        <taxon>Sophophora</taxon>
    </lineage>
</organism>
<feature type="binding site" evidence="2">
    <location>
        <position position="46"/>
    </location>
    <ligand>
        <name>Zn(2+)</name>
        <dbReference type="ChEBI" id="CHEBI:29105"/>
        <label>2</label>
    </ligand>
</feature>
<protein>
    <recommendedName>
        <fullName evidence="1">alkaline phosphatase</fullName>
        <ecNumber evidence="1">3.1.3.1</ecNumber>
    </recommendedName>
</protein>
<comment type="cofactor">
    <cofactor evidence="2">
        <name>Mg(2+)</name>
        <dbReference type="ChEBI" id="CHEBI:18420"/>
    </cofactor>
    <text evidence="2">Binds 1 Mg(2+) ion.</text>
</comment>
<evidence type="ECO:0000256" key="1">
    <source>
        <dbReference type="ARBA" id="ARBA00012647"/>
    </source>
</evidence>
<feature type="binding site" evidence="2">
    <location>
        <position position="41"/>
    </location>
    <ligand>
        <name>Mg(2+)</name>
        <dbReference type="ChEBI" id="CHEBI:18420"/>
    </ligand>
</feature>
<evidence type="ECO:0000256" key="2">
    <source>
        <dbReference type="PIRSR" id="PIRSR601952-2"/>
    </source>
</evidence>
<keyword evidence="2" id="KW-0479">Metal-binding</keyword>
<evidence type="ECO:0000313" key="3">
    <source>
        <dbReference type="EMBL" id="EDW30878.1"/>
    </source>
</evidence>
<dbReference type="GO" id="GO:0046872">
    <property type="term" value="F:metal ion binding"/>
    <property type="evidence" value="ECO:0007669"/>
    <property type="project" value="UniProtKB-KW"/>
</dbReference>
<dbReference type="SMR" id="B4H3D8"/>
<dbReference type="PANTHER" id="PTHR11596">
    <property type="entry name" value="ALKALINE PHOSPHATASE"/>
    <property type="match status" value="1"/>
</dbReference>
<dbReference type="Proteomes" id="UP000008744">
    <property type="component" value="Unassembled WGS sequence"/>
</dbReference>
<keyword evidence="2" id="KW-0862">Zinc</keyword>
<comment type="cofactor">
    <cofactor evidence="2">
        <name>Zn(2+)</name>
        <dbReference type="ChEBI" id="CHEBI:29105"/>
    </cofactor>
    <text evidence="2">Binds 2 Zn(2+) ions.</text>
</comment>
<dbReference type="EC" id="3.1.3.1" evidence="1"/>
<dbReference type="HOGENOM" id="CLU_008539_2_1_1"/>
<gene>
    <name evidence="3" type="primary">Dper\GL12298</name>
    <name evidence="3" type="ORF">Dper_GL12298</name>
</gene>
<dbReference type="GO" id="GO:0004035">
    <property type="term" value="F:alkaline phosphatase activity"/>
    <property type="evidence" value="ECO:0007669"/>
    <property type="project" value="UniProtKB-EC"/>
</dbReference>
<evidence type="ECO:0000313" key="4">
    <source>
        <dbReference type="Proteomes" id="UP000008744"/>
    </source>
</evidence>
<name>B4H3D8_DROPE</name>
<dbReference type="SUPFAM" id="SSF53649">
    <property type="entry name" value="Alkaline phosphatase-like"/>
    <property type="match status" value="1"/>
</dbReference>
<feature type="binding site" evidence="2">
    <location>
        <position position="88"/>
    </location>
    <ligand>
        <name>Zn(2+)</name>
        <dbReference type="ChEBI" id="CHEBI:29105"/>
        <label>2</label>
    </ligand>
</feature>
<dbReference type="AlphaFoldDB" id="B4H3D8"/>
<dbReference type="OrthoDB" id="5818554at2759"/>
<accession>B4H3D8</accession>
<sequence>MHYHVEQLADPENNEPTLEEMTEKAIEVLETEEEGYFLFVEGGKIDISHHDTMARIALDETAELSKAVKRAREITNPEDTLIVVTSDHSHTFSVAGYQPRGSDIFGSAKANGLDNKPYLPLSYANGKSFDYYYNTETHQREDPVVLATGDFDQLFPAMVPLESETHGGEDVAVFASGPWAHLFTGVYEQNTIPHMMAFAACVGDGLTACQAATN</sequence>
<dbReference type="PhylomeDB" id="B4H3D8"/>
<keyword evidence="4" id="KW-1185">Reference proteome</keyword>
<dbReference type="SMART" id="SM00098">
    <property type="entry name" value="alkPPc"/>
    <property type="match status" value="1"/>
</dbReference>
<dbReference type="eggNOG" id="KOG4126">
    <property type="taxonomic scope" value="Eukaryota"/>
</dbReference>
<feature type="binding site" evidence="2">
    <location>
        <position position="87"/>
    </location>
    <ligand>
        <name>Zn(2+)</name>
        <dbReference type="ChEBI" id="CHEBI:29105"/>
        <label>2</label>
    </ligand>
</feature>
<dbReference type="STRING" id="7234.B4H3D8"/>
<dbReference type="OMA" id="HREPECC"/>
<dbReference type="EMBL" id="CH479206">
    <property type="protein sequence ID" value="EDW30878.1"/>
    <property type="molecule type" value="Genomic_DNA"/>
</dbReference>
<dbReference type="PANTHER" id="PTHR11596:SF85">
    <property type="entry name" value="ALKALINE PHOSPHATASE-RELATED"/>
    <property type="match status" value="1"/>
</dbReference>
<feature type="binding site" evidence="2">
    <location>
        <position position="50"/>
    </location>
    <ligand>
        <name>Zn(2+)</name>
        <dbReference type="ChEBI" id="CHEBI:29105"/>
        <label>2</label>
    </ligand>
</feature>
<reference evidence="3 4" key="1">
    <citation type="journal article" date="2007" name="Nature">
        <title>Evolution of genes and genomes on the Drosophila phylogeny.</title>
        <authorList>
            <consortium name="Drosophila 12 Genomes Consortium"/>
            <person name="Clark A.G."/>
            <person name="Eisen M.B."/>
            <person name="Smith D.R."/>
            <person name="Bergman C.M."/>
            <person name="Oliver B."/>
            <person name="Markow T.A."/>
            <person name="Kaufman T.C."/>
            <person name="Kellis M."/>
            <person name="Gelbart W."/>
            <person name="Iyer V.N."/>
            <person name="Pollard D.A."/>
            <person name="Sackton T.B."/>
            <person name="Larracuente A.M."/>
            <person name="Singh N.D."/>
            <person name="Abad J.P."/>
            <person name="Abt D.N."/>
            <person name="Adryan B."/>
            <person name="Aguade M."/>
            <person name="Akashi H."/>
            <person name="Anderson W.W."/>
            <person name="Aquadro C.F."/>
            <person name="Ardell D.H."/>
            <person name="Arguello R."/>
            <person name="Artieri C.G."/>
            <person name="Barbash D.A."/>
            <person name="Barker D."/>
            <person name="Barsanti P."/>
            <person name="Batterham P."/>
            <person name="Batzoglou S."/>
            <person name="Begun D."/>
            <person name="Bhutkar A."/>
            <person name="Blanco E."/>
            <person name="Bosak S.A."/>
            <person name="Bradley R.K."/>
            <person name="Brand A.D."/>
            <person name="Brent M.R."/>
            <person name="Brooks A.N."/>
            <person name="Brown R.H."/>
            <person name="Butlin R.K."/>
            <person name="Caggese C."/>
            <person name="Calvi B.R."/>
            <person name="Bernardo de Carvalho A."/>
            <person name="Caspi A."/>
            <person name="Castrezana S."/>
            <person name="Celniker S.E."/>
            <person name="Chang J.L."/>
            <person name="Chapple C."/>
            <person name="Chatterji S."/>
            <person name="Chinwalla A."/>
            <person name="Civetta A."/>
            <person name="Clifton S.W."/>
            <person name="Comeron J.M."/>
            <person name="Costello J.C."/>
            <person name="Coyne J.A."/>
            <person name="Daub J."/>
            <person name="David R.G."/>
            <person name="Delcher A.L."/>
            <person name="Delehaunty K."/>
            <person name="Do C.B."/>
            <person name="Ebling H."/>
            <person name="Edwards K."/>
            <person name="Eickbush T."/>
            <person name="Evans J.D."/>
            <person name="Filipski A."/>
            <person name="Findeiss S."/>
            <person name="Freyhult E."/>
            <person name="Fulton L."/>
            <person name="Fulton R."/>
            <person name="Garcia A.C."/>
            <person name="Gardiner A."/>
            <person name="Garfield D.A."/>
            <person name="Garvin B.E."/>
            <person name="Gibson G."/>
            <person name="Gilbert D."/>
            <person name="Gnerre S."/>
            <person name="Godfrey J."/>
            <person name="Good R."/>
            <person name="Gotea V."/>
            <person name="Gravely B."/>
            <person name="Greenberg A.J."/>
            <person name="Griffiths-Jones S."/>
            <person name="Gross S."/>
            <person name="Guigo R."/>
            <person name="Gustafson E.A."/>
            <person name="Haerty W."/>
            <person name="Hahn M.W."/>
            <person name="Halligan D.L."/>
            <person name="Halpern A.L."/>
            <person name="Halter G.M."/>
            <person name="Han M.V."/>
            <person name="Heger A."/>
            <person name="Hillier L."/>
            <person name="Hinrichs A.S."/>
            <person name="Holmes I."/>
            <person name="Hoskins R.A."/>
            <person name="Hubisz M.J."/>
            <person name="Hultmark D."/>
            <person name="Huntley M.A."/>
            <person name="Jaffe D.B."/>
            <person name="Jagadeeshan S."/>
            <person name="Jeck W.R."/>
            <person name="Johnson J."/>
            <person name="Jones C.D."/>
            <person name="Jordan W.C."/>
            <person name="Karpen G.H."/>
            <person name="Kataoka E."/>
            <person name="Keightley P.D."/>
            <person name="Kheradpour P."/>
            <person name="Kirkness E.F."/>
            <person name="Koerich L.B."/>
            <person name="Kristiansen K."/>
            <person name="Kudrna D."/>
            <person name="Kulathinal R.J."/>
            <person name="Kumar S."/>
            <person name="Kwok R."/>
            <person name="Lander E."/>
            <person name="Langley C.H."/>
            <person name="Lapoint R."/>
            <person name="Lazzaro B.P."/>
            <person name="Lee S.J."/>
            <person name="Levesque L."/>
            <person name="Li R."/>
            <person name="Lin C.F."/>
            <person name="Lin M.F."/>
            <person name="Lindblad-Toh K."/>
            <person name="Llopart A."/>
            <person name="Long M."/>
            <person name="Low L."/>
            <person name="Lozovsky E."/>
            <person name="Lu J."/>
            <person name="Luo M."/>
            <person name="Machado C.A."/>
            <person name="Makalowski W."/>
            <person name="Marzo M."/>
            <person name="Matsuda M."/>
            <person name="Matzkin L."/>
            <person name="McAllister B."/>
            <person name="McBride C.S."/>
            <person name="McKernan B."/>
            <person name="McKernan K."/>
            <person name="Mendez-Lago M."/>
            <person name="Minx P."/>
            <person name="Mollenhauer M.U."/>
            <person name="Montooth K."/>
            <person name="Mount S.M."/>
            <person name="Mu X."/>
            <person name="Myers E."/>
            <person name="Negre B."/>
            <person name="Newfeld S."/>
            <person name="Nielsen R."/>
            <person name="Noor M.A."/>
            <person name="O'Grady P."/>
            <person name="Pachter L."/>
            <person name="Papaceit M."/>
            <person name="Parisi M.J."/>
            <person name="Parisi M."/>
            <person name="Parts L."/>
            <person name="Pedersen J.S."/>
            <person name="Pesole G."/>
            <person name="Phillippy A.M."/>
            <person name="Ponting C.P."/>
            <person name="Pop M."/>
            <person name="Porcelli D."/>
            <person name="Powell J.R."/>
            <person name="Prohaska S."/>
            <person name="Pruitt K."/>
            <person name="Puig M."/>
            <person name="Quesneville H."/>
            <person name="Ram K.R."/>
            <person name="Rand D."/>
            <person name="Rasmussen M.D."/>
            <person name="Reed L.K."/>
            <person name="Reenan R."/>
            <person name="Reily A."/>
            <person name="Remington K.A."/>
            <person name="Rieger T.T."/>
            <person name="Ritchie M.G."/>
            <person name="Robin C."/>
            <person name="Rogers Y.H."/>
            <person name="Rohde C."/>
            <person name="Rozas J."/>
            <person name="Rubenfield M.J."/>
            <person name="Ruiz A."/>
            <person name="Russo S."/>
            <person name="Salzberg S.L."/>
            <person name="Sanchez-Gracia A."/>
            <person name="Saranga D.J."/>
            <person name="Sato H."/>
            <person name="Schaeffer S.W."/>
            <person name="Schatz M.C."/>
            <person name="Schlenke T."/>
            <person name="Schwartz R."/>
            <person name="Segarra C."/>
            <person name="Singh R.S."/>
            <person name="Sirot L."/>
            <person name="Sirota M."/>
            <person name="Sisneros N.B."/>
            <person name="Smith C.D."/>
            <person name="Smith T.F."/>
            <person name="Spieth J."/>
            <person name="Stage D.E."/>
            <person name="Stark A."/>
            <person name="Stephan W."/>
            <person name="Strausberg R.L."/>
            <person name="Strempel S."/>
            <person name="Sturgill D."/>
            <person name="Sutton G."/>
            <person name="Sutton G.G."/>
            <person name="Tao W."/>
            <person name="Teichmann S."/>
            <person name="Tobari Y.N."/>
            <person name="Tomimura Y."/>
            <person name="Tsolas J.M."/>
            <person name="Valente V.L."/>
            <person name="Venter E."/>
            <person name="Venter J.C."/>
            <person name="Vicario S."/>
            <person name="Vieira F.G."/>
            <person name="Vilella A.J."/>
            <person name="Villasante A."/>
            <person name="Walenz B."/>
            <person name="Wang J."/>
            <person name="Wasserman M."/>
            <person name="Watts T."/>
            <person name="Wilson D."/>
            <person name="Wilson R.K."/>
            <person name="Wing R.A."/>
            <person name="Wolfner M.F."/>
            <person name="Wong A."/>
            <person name="Wong G.K."/>
            <person name="Wu C.I."/>
            <person name="Wu G."/>
            <person name="Yamamoto D."/>
            <person name="Yang H.P."/>
            <person name="Yang S.P."/>
            <person name="Yorke J.A."/>
            <person name="Yoshida K."/>
            <person name="Zdobnov E."/>
            <person name="Zhang P."/>
            <person name="Zhang Y."/>
            <person name="Zimin A.V."/>
            <person name="Baldwin J."/>
            <person name="Abdouelleil A."/>
            <person name="Abdulkadir J."/>
            <person name="Abebe A."/>
            <person name="Abera B."/>
            <person name="Abreu J."/>
            <person name="Acer S.C."/>
            <person name="Aftuck L."/>
            <person name="Alexander A."/>
            <person name="An P."/>
            <person name="Anderson E."/>
            <person name="Anderson S."/>
            <person name="Arachi H."/>
            <person name="Azer M."/>
            <person name="Bachantsang P."/>
            <person name="Barry A."/>
            <person name="Bayul T."/>
            <person name="Berlin A."/>
            <person name="Bessette D."/>
            <person name="Bloom T."/>
            <person name="Blye J."/>
            <person name="Boguslavskiy L."/>
            <person name="Bonnet C."/>
            <person name="Boukhgalter B."/>
            <person name="Bourzgui I."/>
            <person name="Brown A."/>
            <person name="Cahill P."/>
            <person name="Channer S."/>
            <person name="Cheshatsang Y."/>
            <person name="Chuda L."/>
            <person name="Citroen M."/>
            <person name="Collymore A."/>
            <person name="Cooke P."/>
            <person name="Costello M."/>
            <person name="D'Aco K."/>
            <person name="Daza R."/>
            <person name="De Haan G."/>
            <person name="DeGray S."/>
            <person name="DeMaso C."/>
            <person name="Dhargay N."/>
            <person name="Dooley K."/>
            <person name="Dooley E."/>
            <person name="Doricent M."/>
            <person name="Dorje P."/>
            <person name="Dorjee K."/>
            <person name="Dupes A."/>
            <person name="Elong R."/>
            <person name="Falk J."/>
            <person name="Farina A."/>
            <person name="Faro S."/>
            <person name="Ferguson D."/>
            <person name="Fisher S."/>
            <person name="Foley C.D."/>
            <person name="Franke A."/>
            <person name="Friedrich D."/>
            <person name="Gadbois L."/>
            <person name="Gearin G."/>
            <person name="Gearin C.R."/>
            <person name="Giannoukos G."/>
            <person name="Goode T."/>
            <person name="Graham J."/>
            <person name="Grandbois E."/>
            <person name="Grewal S."/>
            <person name="Gyaltsen K."/>
            <person name="Hafez N."/>
            <person name="Hagos B."/>
            <person name="Hall J."/>
            <person name="Henson C."/>
            <person name="Hollinger A."/>
            <person name="Honan T."/>
            <person name="Huard M.D."/>
            <person name="Hughes L."/>
            <person name="Hurhula B."/>
            <person name="Husby M.E."/>
            <person name="Kamat A."/>
            <person name="Kanga B."/>
            <person name="Kashin S."/>
            <person name="Khazanovich D."/>
            <person name="Kisner P."/>
            <person name="Lance K."/>
            <person name="Lara M."/>
            <person name="Lee W."/>
            <person name="Lennon N."/>
            <person name="Letendre F."/>
            <person name="LeVine R."/>
            <person name="Lipovsky A."/>
            <person name="Liu X."/>
            <person name="Liu J."/>
            <person name="Liu S."/>
            <person name="Lokyitsang T."/>
            <person name="Lokyitsang Y."/>
            <person name="Lubonja R."/>
            <person name="Lui A."/>
            <person name="MacDonald P."/>
            <person name="Magnisalis V."/>
            <person name="Maru K."/>
            <person name="Matthews C."/>
            <person name="McCusker W."/>
            <person name="McDonough S."/>
            <person name="Mehta T."/>
            <person name="Meldrim J."/>
            <person name="Meneus L."/>
            <person name="Mihai O."/>
            <person name="Mihalev A."/>
            <person name="Mihova T."/>
            <person name="Mittelman R."/>
            <person name="Mlenga V."/>
            <person name="Montmayeur A."/>
            <person name="Mulrain L."/>
            <person name="Navidi A."/>
            <person name="Naylor J."/>
            <person name="Negash T."/>
            <person name="Nguyen T."/>
            <person name="Nguyen N."/>
            <person name="Nicol R."/>
            <person name="Norbu C."/>
            <person name="Norbu N."/>
            <person name="Novod N."/>
            <person name="O'Neill B."/>
            <person name="Osman S."/>
            <person name="Markiewicz E."/>
            <person name="Oyono O.L."/>
            <person name="Patti C."/>
            <person name="Phunkhang P."/>
            <person name="Pierre F."/>
            <person name="Priest M."/>
            <person name="Raghuraman S."/>
            <person name="Rege F."/>
            <person name="Reyes R."/>
            <person name="Rise C."/>
            <person name="Rogov P."/>
            <person name="Ross K."/>
            <person name="Ryan E."/>
            <person name="Settipalli S."/>
            <person name="Shea T."/>
            <person name="Sherpa N."/>
            <person name="Shi L."/>
            <person name="Shih D."/>
            <person name="Sparrow T."/>
            <person name="Spaulding J."/>
            <person name="Stalker J."/>
            <person name="Stange-Thomann N."/>
            <person name="Stavropoulos S."/>
            <person name="Stone C."/>
            <person name="Strader C."/>
            <person name="Tesfaye S."/>
            <person name="Thomson T."/>
            <person name="Thoulutsang Y."/>
            <person name="Thoulutsang D."/>
            <person name="Topham K."/>
            <person name="Topping I."/>
            <person name="Tsamla T."/>
            <person name="Vassiliev H."/>
            <person name="Vo A."/>
            <person name="Wangchuk T."/>
            <person name="Wangdi T."/>
            <person name="Weiand M."/>
            <person name="Wilkinson J."/>
            <person name="Wilson A."/>
            <person name="Yadav S."/>
            <person name="Young G."/>
            <person name="Yu Q."/>
            <person name="Zembek L."/>
            <person name="Zhong D."/>
            <person name="Zimmer A."/>
            <person name="Zwirko Z."/>
            <person name="Jaffe D.B."/>
            <person name="Alvarez P."/>
            <person name="Brockman W."/>
            <person name="Butler J."/>
            <person name="Chin C."/>
            <person name="Gnerre S."/>
            <person name="Grabherr M."/>
            <person name="Kleber M."/>
            <person name="Mauceli E."/>
            <person name="MacCallum I."/>
        </authorList>
    </citation>
    <scope>NUCLEOTIDE SEQUENCE [LARGE SCALE GENOMIC DNA]</scope>
    <source>
        <strain evidence="4">MSH-3 / Tucson 14011-0111.49</strain>
    </source>
</reference>
<dbReference type="InterPro" id="IPR017850">
    <property type="entry name" value="Alkaline_phosphatase_core_sf"/>
</dbReference>